<evidence type="ECO:0000259" key="2">
    <source>
        <dbReference type="PROSITE" id="PS51222"/>
    </source>
</evidence>
<dbReference type="PANTHER" id="PTHR46444">
    <property type="entry name" value="DCD (DEVELOPMENT AND CELL DEATH) DOMAIN PROTEIN-RELATED"/>
    <property type="match status" value="1"/>
</dbReference>
<feature type="region of interest" description="Disordered" evidence="1">
    <location>
        <begin position="377"/>
        <end position="423"/>
    </location>
</feature>
<evidence type="ECO:0000313" key="4">
    <source>
        <dbReference type="Proteomes" id="UP000594263"/>
    </source>
</evidence>
<name>A0A7N0T4F9_KALFE</name>
<dbReference type="Gramene" id="Kaladp0022s0202.2.v1.1">
    <property type="protein sequence ID" value="Kaladp0022s0202.2.v1.1"/>
    <property type="gene ID" value="Kaladp0022s0202.v1.1"/>
</dbReference>
<accession>A0A7N0T4F9</accession>
<dbReference type="PANTHER" id="PTHR46444:SF3">
    <property type="entry name" value="DCD (DEVELOPMENT AND CELL DEATH) DOMAIN PROTEIN"/>
    <property type="match status" value="1"/>
</dbReference>
<feature type="domain" description="DCD" evidence="2">
    <location>
        <begin position="234"/>
        <end position="361"/>
    </location>
</feature>
<feature type="compositionally biased region" description="Basic residues" evidence="1">
    <location>
        <begin position="91"/>
        <end position="103"/>
    </location>
</feature>
<feature type="compositionally biased region" description="Basic and acidic residues" evidence="1">
    <location>
        <begin position="69"/>
        <end position="88"/>
    </location>
</feature>
<keyword evidence="4" id="KW-1185">Reference proteome</keyword>
<feature type="region of interest" description="Disordered" evidence="1">
    <location>
        <begin position="1"/>
        <end position="229"/>
    </location>
</feature>
<feature type="compositionally biased region" description="Basic and acidic residues" evidence="1">
    <location>
        <begin position="34"/>
        <end position="50"/>
    </location>
</feature>
<reference evidence="3" key="1">
    <citation type="submission" date="2021-01" db="UniProtKB">
        <authorList>
            <consortium name="EnsemblPlants"/>
        </authorList>
    </citation>
    <scope>IDENTIFICATION</scope>
</reference>
<protein>
    <recommendedName>
        <fullName evidence="2">DCD domain-containing protein</fullName>
    </recommendedName>
</protein>
<dbReference type="AlphaFoldDB" id="A0A7N0T4F9"/>
<dbReference type="Proteomes" id="UP000594263">
    <property type="component" value="Unplaced"/>
</dbReference>
<dbReference type="SMART" id="SM00767">
    <property type="entry name" value="DCD"/>
    <property type="match status" value="1"/>
</dbReference>
<dbReference type="PROSITE" id="PS51222">
    <property type="entry name" value="DCD"/>
    <property type="match status" value="1"/>
</dbReference>
<sequence>MEAEKDDGKTNVVISSQENCDKPDEPVKNQLTKQKPDEPEGHSQEKHEEPGGQNTEKLGNPEEAVQNTEKLDEPEGKQQNKEKPDEPNGKQTKRKWRYRKKRNLSSGKVEHNKTSNLKSEVAQQEEVKSADPECSTQQNNTKRVKSMGTEQNNEKPCEPKGAEPRSITVENNSEAGKGAKTKKQNAKNGKVSVGTKVEKLKQKVGEASGDMKKEETNANLSSHDKGRKPDRIKDKLGGLIFMCSPKTKPDCFRFNVMGVSVSKKDLVLRIKPGLKLFLFDFDLKLLYGIYRATSSGGMKIEPQAFGGAFPAQVKFEVFKDCYPLPESIFKKAIKENYNEKRKFKTELTPAQVKKLATLFRPVQVGSNVHAHNPAAIRDGDTAVRRGPREYRTHSSRARPDRGGHNYEDYRREARREEYPRESFLSEREYHTDDLIGRRRSRSPPRRVGSSLLPRLDHESEVHLRYPVSVYRDTTTSAHHDPLLLSRRESPHYRLEGRRELPTPIRHEPTIFDGRRYLTHDPVSQLDLQSHLQPAVRQSFSQESNQQQYVYPSIDLSSDHPYRSAIRRDDVVASGPYYSVDGRRVVYLPDADPVRRRELEIAAFASSAPLDHNQGYGYQEASRHDPVFAPVSSRYSFAGPSFYR</sequence>
<dbReference type="Pfam" id="PF10539">
    <property type="entry name" value="Dev_Cell_Death"/>
    <property type="match status" value="1"/>
</dbReference>
<evidence type="ECO:0000313" key="3">
    <source>
        <dbReference type="EnsemblPlants" id="Kaladp0022s0202.2.v1.1"/>
    </source>
</evidence>
<feature type="compositionally biased region" description="Basic and acidic residues" evidence="1">
    <location>
        <begin position="196"/>
        <end position="229"/>
    </location>
</feature>
<dbReference type="Gramene" id="Kaladp0022s0202.1.v1.1">
    <property type="protein sequence ID" value="Kaladp0022s0202.1.v1.1"/>
    <property type="gene ID" value="Kaladp0022s0202.v1.1"/>
</dbReference>
<evidence type="ECO:0000256" key="1">
    <source>
        <dbReference type="SAM" id="MobiDB-lite"/>
    </source>
</evidence>
<dbReference type="EnsemblPlants" id="Kaladp0022s0202.2.v1.1">
    <property type="protein sequence ID" value="Kaladp0022s0202.2.v1.1"/>
    <property type="gene ID" value="Kaladp0022s0202.v1.1"/>
</dbReference>
<organism evidence="3 4">
    <name type="scientific">Kalanchoe fedtschenkoi</name>
    <name type="common">Lavender scallops</name>
    <name type="synonym">South American air plant</name>
    <dbReference type="NCBI Taxonomy" id="63787"/>
    <lineage>
        <taxon>Eukaryota</taxon>
        <taxon>Viridiplantae</taxon>
        <taxon>Streptophyta</taxon>
        <taxon>Embryophyta</taxon>
        <taxon>Tracheophyta</taxon>
        <taxon>Spermatophyta</taxon>
        <taxon>Magnoliopsida</taxon>
        <taxon>eudicotyledons</taxon>
        <taxon>Gunneridae</taxon>
        <taxon>Pentapetalae</taxon>
        <taxon>Saxifragales</taxon>
        <taxon>Crassulaceae</taxon>
        <taxon>Kalanchoe</taxon>
    </lineage>
</organism>
<feature type="compositionally biased region" description="Basic and acidic residues" evidence="1">
    <location>
        <begin position="152"/>
        <end position="163"/>
    </location>
</feature>
<dbReference type="EnsemblPlants" id="Kaladp0022s0202.1.v1.1">
    <property type="protein sequence ID" value="Kaladp0022s0202.1.v1.1"/>
    <property type="gene ID" value="Kaladp0022s0202.v1.1"/>
</dbReference>
<proteinExistence type="predicted"/>
<dbReference type="InterPro" id="IPR013989">
    <property type="entry name" value="Dev_and_cell_death_domain"/>
</dbReference>